<accession>A0ABQ9WNY3</accession>
<sequence>MSAFLRPFDSAELEYGERYEVSSFRKRDNTTELLFEANSIEIIAEPSRLVKVGVKRRRWTELDNSHSLHSRTVSD</sequence>
<comment type="caution">
    <text evidence="1">The sequence shown here is derived from an EMBL/GenBank/DDBJ whole genome shotgun (WGS) entry which is preliminary data.</text>
</comment>
<name>A0ABQ9WNY3_9EUKA</name>
<protein>
    <recommendedName>
        <fullName evidence="3">Transposase</fullName>
    </recommendedName>
</protein>
<evidence type="ECO:0000313" key="2">
    <source>
        <dbReference type="Proteomes" id="UP001281761"/>
    </source>
</evidence>
<organism evidence="1 2">
    <name type="scientific">Blattamonas nauphoetae</name>
    <dbReference type="NCBI Taxonomy" id="2049346"/>
    <lineage>
        <taxon>Eukaryota</taxon>
        <taxon>Metamonada</taxon>
        <taxon>Preaxostyla</taxon>
        <taxon>Oxymonadida</taxon>
        <taxon>Blattamonas</taxon>
    </lineage>
</organism>
<evidence type="ECO:0000313" key="1">
    <source>
        <dbReference type="EMBL" id="KAK2941192.1"/>
    </source>
</evidence>
<gene>
    <name evidence="1" type="ORF">BLNAU_23906</name>
</gene>
<reference evidence="1 2" key="1">
    <citation type="journal article" date="2022" name="bioRxiv">
        <title>Genomics of Preaxostyla Flagellates Illuminates Evolutionary Transitions and the Path Towards Mitochondrial Loss.</title>
        <authorList>
            <person name="Novak L.V.F."/>
            <person name="Treitli S.C."/>
            <person name="Pyrih J."/>
            <person name="Halakuc P."/>
            <person name="Pipaliya S.V."/>
            <person name="Vacek V."/>
            <person name="Brzon O."/>
            <person name="Soukal P."/>
            <person name="Eme L."/>
            <person name="Dacks J.B."/>
            <person name="Karnkowska A."/>
            <person name="Elias M."/>
            <person name="Hampl V."/>
        </authorList>
    </citation>
    <scope>NUCLEOTIDE SEQUENCE [LARGE SCALE GENOMIC DNA]</scope>
    <source>
        <strain evidence="1">NAU3</strain>
        <tissue evidence="1">Gut</tissue>
    </source>
</reference>
<proteinExistence type="predicted"/>
<evidence type="ECO:0008006" key="3">
    <source>
        <dbReference type="Google" id="ProtNLM"/>
    </source>
</evidence>
<dbReference type="Proteomes" id="UP001281761">
    <property type="component" value="Unassembled WGS sequence"/>
</dbReference>
<dbReference type="EMBL" id="JARBJD010000538">
    <property type="protein sequence ID" value="KAK2941192.1"/>
    <property type="molecule type" value="Genomic_DNA"/>
</dbReference>
<keyword evidence="2" id="KW-1185">Reference proteome</keyword>